<dbReference type="KEGG" id="vga:BSQ33_01725"/>
<reference evidence="1 2" key="1">
    <citation type="submission" date="2016-12" db="EMBL/GenBank/DDBJ databases">
        <authorList>
            <person name="Song W.-J."/>
            <person name="Kurnit D.M."/>
        </authorList>
    </citation>
    <scope>NUCLEOTIDE SEQUENCE [LARGE SCALE GENOMIC DNA]</scope>
    <source>
        <strain evidence="1 2">ATCC 43942</strain>
    </source>
</reference>
<gene>
    <name evidence="1" type="ORF">BSQ33_01725</name>
</gene>
<name>A0A1Z2SBK9_VIBGA</name>
<proteinExistence type="predicted"/>
<organism evidence="1 2">
    <name type="scientific">Vibrio gazogenes</name>
    <dbReference type="NCBI Taxonomy" id="687"/>
    <lineage>
        <taxon>Bacteria</taxon>
        <taxon>Pseudomonadati</taxon>
        <taxon>Pseudomonadota</taxon>
        <taxon>Gammaproteobacteria</taxon>
        <taxon>Vibrionales</taxon>
        <taxon>Vibrionaceae</taxon>
        <taxon>Vibrio</taxon>
    </lineage>
</organism>
<protein>
    <submittedName>
        <fullName evidence="1">Uncharacterized protein</fullName>
    </submittedName>
</protein>
<dbReference type="Proteomes" id="UP000196708">
    <property type="component" value="Chromosome 1"/>
</dbReference>
<dbReference type="OrthoDB" id="8757580at2"/>
<dbReference type="EMBL" id="CP018835">
    <property type="protein sequence ID" value="ASA54578.1"/>
    <property type="molecule type" value="Genomic_DNA"/>
</dbReference>
<accession>A0A1Z2SBK9</accession>
<evidence type="ECO:0000313" key="2">
    <source>
        <dbReference type="Proteomes" id="UP000196708"/>
    </source>
</evidence>
<evidence type="ECO:0000313" key="1">
    <source>
        <dbReference type="EMBL" id="ASA54578.1"/>
    </source>
</evidence>
<dbReference type="RefSeq" id="WP_088133112.1">
    <property type="nucleotide sequence ID" value="NZ_CP018835.1"/>
</dbReference>
<dbReference type="AlphaFoldDB" id="A0A1Z2SBK9"/>
<sequence length="161" mass="18278">MFLEQNRTDFSMKLVFQLSEELKRDPKRIEKTQSLTLNSSKPLMGLKGTYGLFASDEWWKNIRLGLMPQLYIKGIVQRVYESGQDTSGINNTVDLLSDDGSFHSVGIYVNDIRDTDLFCVGKEVEILYVLDELKKQPASDGSVNYSRIAIEMAVSIENDGR</sequence>